<feature type="transmembrane region" description="Helical" evidence="7">
    <location>
        <begin position="345"/>
        <end position="365"/>
    </location>
</feature>
<keyword evidence="3 7" id="KW-0812">Transmembrane</keyword>
<feature type="transmembrane region" description="Helical" evidence="7">
    <location>
        <begin position="171"/>
        <end position="194"/>
    </location>
</feature>
<keyword evidence="4 7" id="KW-1133">Transmembrane helix</keyword>
<accession>A0A5N6THE1</accession>
<gene>
    <name evidence="9" type="ORF">BDV25DRAFT_170398</name>
</gene>
<feature type="transmembrane region" description="Helical" evidence="7">
    <location>
        <begin position="371"/>
        <end position="397"/>
    </location>
</feature>
<sequence>MTLNVESEGVTALESKEAASSLPDWEHDRQNPNNWSLAKKIYNSAVPAFLCFAMQVPITFGLSIYTPQHGEIQEAFHVSSTVSLLPYALYVYGLGFGPMIAAPLSESYGRRLIYIVATPMSLLFTLGVGFSKNMGGILVCRFLAGTFGSPPLAVGAGTLTDLWGGRRIARAMTLLFATSLLGPSLGPVVGGYIAEYTGWRWSQWTILFLGAAAWFFSFGAQETYGKVLLRTRAKRHGLPVPPRVPLKQLLTVTCTRPIYMLLTDPIVAFFSLYTSFVFSMLFSFLAAFPPVFQSTYGFSPGEGGLVFLGITTGCTVGAGVAILIDQLIYQKRLESLGSAIAPEQRLWASLLGSVMMPVSLFWFAWTAQISVHWMVPIVAASFFGCAGILIFVSCILYMTDVYGAAYGASAMAANGLLRYGMGGSFPLFIPFMYDRLHTDWATSLLAFLSTAFIPLPWLLFWLGPRIRQLSSFSKQ</sequence>
<dbReference type="GO" id="GO:0000297">
    <property type="term" value="F:spermine transmembrane transporter activity"/>
    <property type="evidence" value="ECO:0007669"/>
    <property type="project" value="TreeGrafter"/>
</dbReference>
<proteinExistence type="inferred from homology"/>
<evidence type="ECO:0000256" key="7">
    <source>
        <dbReference type="SAM" id="Phobius"/>
    </source>
</evidence>
<protein>
    <submittedName>
        <fullName evidence="9">MFS general substrate transporter</fullName>
    </submittedName>
</protein>
<dbReference type="GO" id="GO:0042908">
    <property type="term" value="P:xenobiotic transport"/>
    <property type="evidence" value="ECO:0007669"/>
    <property type="project" value="UniProtKB-ARBA"/>
</dbReference>
<feature type="transmembrane region" description="Helical" evidence="7">
    <location>
        <begin position="45"/>
        <end position="65"/>
    </location>
</feature>
<comment type="similarity">
    <text evidence="2">Belongs to the major facilitator superfamily.</text>
</comment>
<dbReference type="Pfam" id="PF07690">
    <property type="entry name" value="MFS_1"/>
    <property type="match status" value="1"/>
</dbReference>
<dbReference type="Gene3D" id="1.20.1250.20">
    <property type="entry name" value="MFS general substrate transporter like domains"/>
    <property type="match status" value="1"/>
</dbReference>
<feature type="transmembrane region" description="Helical" evidence="7">
    <location>
        <begin position="441"/>
        <end position="462"/>
    </location>
</feature>
<feature type="transmembrane region" description="Helical" evidence="7">
    <location>
        <begin position="206"/>
        <end position="225"/>
    </location>
</feature>
<feature type="transmembrane region" description="Helical" evidence="7">
    <location>
        <begin position="266"/>
        <end position="292"/>
    </location>
</feature>
<feature type="transmembrane region" description="Helical" evidence="7">
    <location>
        <begin position="112"/>
        <end position="130"/>
    </location>
</feature>
<feature type="region of interest" description="Disordered" evidence="6">
    <location>
        <begin position="1"/>
        <end position="27"/>
    </location>
</feature>
<comment type="subcellular location">
    <subcellularLocation>
        <location evidence="1">Cell membrane</location>
        <topology evidence="1">Multi-pass membrane protein</topology>
    </subcellularLocation>
</comment>
<dbReference type="PROSITE" id="PS50850">
    <property type="entry name" value="MFS"/>
    <property type="match status" value="1"/>
</dbReference>
<evidence type="ECO:0000256" key="4">
    <source>
        <dbReference type="ARBA" id="ARBA00022989"/>
    </source>
</evidence>
<dbReference type="SUPFAM" id="SSF103473">
    <property type="entry name" value="MFS general substrate transporter"/>
    <property type="match status" value="1"/>
</dbReference>
<dbReference type="EMBL" id="ML742322">
    <property type="protein sequence ID" value="KAE8145670.1"/>
    <property type="molecule type" value="Genomic_DNA"/>
</dbReference>
<name>A0A5N6THE1_ASPAV</name>
<dbReference type="FunFam" id="1.20.1250.20:FF:000082">
    <property type="entry name" value="MFS multidrug transporter, putative"/>
    <property type="match status" value="1"/>
</dbReference>
<evidence type="ECO:0000256" key="6">
    <source>
        <dbReference type="SAM" id="MobiDB-lite"/>
    </source>
</evidence>
<feature type="transmembrane region" description="Helical" evidence="7">
    <location>
        <begin position="85"/>
        <end position="105"/>
    </location>
</feature>
<dbReference type="GO" id="GO:0015606">
    <property type="term" value="F:spermidine transmembrane transporter activity"/>
    <property type="evidence" value="ECO:0007669"/>
    <property type="project" value="TreeGrafter"/>
</dbReference>
<dbReference type="OrthoDB" id="3936150at2759"/>
<dbReference type="CDD" id="cd17323">
    <property type="entry name" value="MFS_Tpo1_MDR_like"/>
    <property type="match status" value="1"/>
</dbReference>
<dbReference type="InterPro" id="IPR036259">
    <property type="entry name" value="MFS_trans_sf"/>
</dbReference>
<feature type="domain" description="Major facilitator superfamily (MFS) profile" evidence="8">
    <location>
        <begin position="41"/>
        <end position="467"/>
    </location>
</feature>
<dbReference type="InterPro" id="IPR011701">
    <property type="entry name" value="MFS"/>
</dbReference>
<evidence type="ECO:0000313" key="10">
    <source>
        <dbReference type="Proteomes" id="UP000325780"/>
    </source>
</evidence>
<evidence type="ECO:0000256" key="2">
    <source>
        <dbReference type="ARBA" id="ARBA00008335"/>
    </source>
</evidence>
<dbReference type="PANTHER" id="PTHR23502:SF38">
    <property type="entry name" value="POLYAMINE TRANSPORTER 4"/>
    <property type="match status" value="1"/>
</dbReference>
<dbReference type="InterPro" id="IPR005829">
    <property type="entry name" value="Sugar_transporter_CS"/>
</dbReference>
<feature type="transmembrane region" description="Helical" evidence="7">
    <location>
        <begin position="404"/>
        <end position="421"/>
    </location>
</feature>
<dbReference type="PROSITE" id="PS00216">
    <property type="entry name" value="SUGAR_TRANSPORT_1"/>
    <property type="match status" value="1"/>
</dbReference>
<dbReference type="GO" id="GO:0140115">
    <property type="term" value="P:export across plasma membrane"/>
    <property type="evidence" value="ECO:0007669"/>
    <property type="project" value="UniProtKB-ARBA"/>
</dbReference>
<feature type="transmembrane region" description="Helical" evidence="7">
    <location>
        <begin position="304"/>
        <end position="324"/>
    </location>
</feature>
<evidence type="ECO:0000259" key="8">
    <source>
        <dbReference type="PROSITE" id="PS50850"/>
    </source>
</evidence>
<keyword evidence="10" id="KW-1185">Reference proteome</keyword>
<evidence type="ECO:0000313" key="9">
    <source>
        <dbReference type="EMBL" id="KAE8145670.1"/>
    </source>
</evidence>
<dbReference type="GO" id="GO:0005886">
    <property type="term" value="C:plasma membrane"/>
    <property type="evidence" value="ECO:0007669"/>
    <property type="project" value="UniProtKB-SubCell"/>
</dbReference>
<evidence type="ECO:0000256" key="3">
    <source>
        <dbReference type="ARBA" id="ARBA00022692"/>
    </source>
</evidence>
<organism evidence="9 10">
    <name type="scientific">Aspergillus avenaceus</name>
    <dbReference type="NCBI Taxonomy" id="36643"/>
    <lineage>
        <taxon>Eukaryota</taxon>
        <taxon>Fungi</taxon>
        <taxon>Dikarya</taxon>
        <taxon>Ascomycota</taxon>
        <taxon>Pezizomycotina</taxon>
        <taxon>Eurotiomycetes</taxon>
        <taxon>Eurotiomycetidae</taxon>
        <taxon>Eurotiales</taxon>
        <taxon>Aspergillaceae</taxon>
        <taxon>Aspergillus</taxon>
        <taxon>Aspergillus subgen. Circumdati</taxon>
    </lineage>
</organism>
<reference evidence="9 10" key="1">
    <citation type="submission" date="2019-04" db="EMBL/GenBank/DDBJ databases">
        <title>Friends and foes A comparative genomics study of 23 Aspergillus species from section Flavi.</title>
        <authorList>
            <consortium name="DOE Joint Genome Institute"/>
            <person name="Kjaerbolling I."/>
            <person name="Vesth T."/>
            <person name="Frisvad J.C."/>
            <person name="Nybo J.L."/>
            <person name="Theobald S."/>
            <person name="Kildgaard S."/>
            <person name="Isbrandt T."/>
            <person name="Kuo A."/>
            <person name="Sato A."/>
            <person name="Lyhne E.K."/>
            <person name="Kogle M.E."/>
            <person name="Wiebenga A."/>
            <person name="Kun R.S."/>
            <person name="Lubbers R.J."/>
            <person name="Makela M.R."/>
            <person name="Barry K."/>
            <person name="Chovatia M."/>
            <person name="Clum A."/>
            <person name="Daum C."/>
            <person name="Haridas S."/>
            <person name="He G."/>
            <person name="LaButti K."/>
            <person name="Lipzen A."/>
            <person name="Mondo S."/>
            <person name="Riley R."/>
            <person name="Salamov A."/>
            <person name="Simmons B.A."/>
            <person name="Magnuson J.K."/>
            <person name="Henrissat B."/>
            <person name="Mortensen U.H."/>
            <person name="Larsen T.O."/>
            <person name="Devries R.P."/>
            <person name="Grigoriev I.V."/>
            <person name="Machida M."/>
            <person name="Baker S.E."/>
            <person name="Andersen M.R."/>
        </authorList>
    </citation>
    <scope>NUCLEOTIDE SEQUENCE [LARGE SCALE GENOMIC DNA]</scope>
    <source>
        <strain evidence="9 10">IBT 18842</strain>
    </source>
</reference>
<keyword evidence="5 7" id="KW-0472">Membrane</keyword>
<dbReference type="PANTHER" id="PTHR23502">
    <property type="entry name" value="MAJOR FACILITATOR SUPERFAMILY"/>
    <property type="match status" value="1"/>
</dbReference>
<dbReference type="Proteomes" id="UP000325780">
    <property type="component" value="Unassembled WGS sequence"/>
</dbReference>
<dbReference type="InterPro" id="IPR020846">
    <property type="entry name" value="MFS_dom"/>
</dbReference>
<evidence type="ECO:0000256" key="1">
    <source>
        <dbReference type="ARBA" id="ARBA00004651"/>
    </source>
</evidence>
<evidence type="ECO:0000256" key="5">
    <source>
        <dbReference type="ARBA" id="ARBA00023136"/>
    </source>
</evidence>
<dbReference type="AlphaFoldDB" id="A0A5N6THE1"/>